<dbReference type="AlphaFoldDB" id="A0A397H176"/>
<evidence type="ECO:0000313" key="2">
    <source>
        <dbReference type="Proteomes" id="UP000266861"/>
    </source>
</evidence>
<evidence type="ECO:0000313" key="1">
    <source>
        <dbReference type="EMBL" id="RHZ56891.1"/>
    </source>
</evidence>
<protein>
    <submittedName>
        <fullName evidence="1">Uncharacterized protein</fullName>
    </submittedName>
</protein>
<keyword evidence="2" id="KW-1185">Reference proteome</keyword>
<reference evidence="1 2" key="1">
    <citation type="submission" date="2018-08" db="EMBL/GenBank/DDBJ databases">
        <title>Genome and evolution of the arbuscular mycorrhizal fungus Diversispora epigaea (formerly Glomus versiforme) and its bacterial endosymbionts.</title>
        <authorList>
            <person name="Sun X."/>
            <person name="Fei Z."/>
            <person name="Harrison M."/>
        </authorList>
    </citation>
    <scope>NUCLEOTIDE SEQUENCE [LARGE SCALE GENOMIC DNA]</scope>
    <source>
        <strain evidence="1 2">IT104</strain>
    </source>
</reference>
<comment type="caution">
    <text evidence="1">The sequence shown here is derived from an EMBL/GenBank/DDBJ whole genome shotgun (WGS) entry which is preliminary data.</text>
</comment>
<dbReference type="EMBL" id="PQFF01000353">
    <property type="protein sequence ID" value="RHZ56891.1"/>
    <property type="molecule type" value="Genomic_DNA"/>
</dbReference>
<proteinExistence type="predicted"/>
<name>A0A397H176_9GLOM</name>
<gene>
    <name evidence="1" type="ORF">Glove_396g46</name>
</gene>
<organism evidence="1 2">
    <name type="scientific">Diversispora epigaea</name>
    <dbReference type="NCBI Taxonomy" id="1348612"/>
    <lineage>
        <taxon>Eukaryota</taxon>
        <taxon>Fungi</taxon>
        <taxon>Fungi incertae sedis</taxon>
        <taxon>Mucoromycota</taxon>
        <taxon>Glomeromycotina</taxon>
        <taxon>Glomeromycetes</taxon>
        <taxon>Diversisporales</taxon>
        <taxon>Diversisporaceae</taxon>
        <taxon>Diversispora</taxon>
    </lineage>
</organism>
<sequence>MIYSHHSEKDLGEEKNKPSTTIEWLLRVGFRTAHCHCWEYQKSAIKNNKNAMLSNRHINNKHVAIILPFHIQGTCYIVSLIHLAQTEIFKSQH</sequence>
<dbReference type="Proteomes" id="UP000266861">
    <property type="component" value="Unassembled WGS sequence"/>
</dbReference>
<accession>A0A397H176</accession>